<reference evidence="1 2" key="1">
    <citation type="submission" date="2024-09" db="EMBL/GenBank/DDBJ databases">
        <title>Chromosome-scale assembly of Riccia fluitans.</title>
        <authorList>
            <person name="Paukszto L."/>
            <person name="Sawicki J."/>
            <person name="Karawczyk K."/>
            <person name="Piernik-Szablinska J."/>
            <person name="Szczecinska M."/>
            <person name="Mazdziarz M."/>
        </authorList>
    </citation>
    <scope>NUCLEOTIDE SEQUENCE [LARGE SCALE GENOMIC DNA]</scope>
    <source>
        <strain evidence="1">Rf_01</strain>
        <tissue evidence="1">Aerial parts of the thallus</tissue>
    </source>
</reference>
<evidence type="ECO:0000313" key="2">
    <source>
        <dbReference type="Proteomes" id="UP001605036"/>
    </source>
</evidence>
<comment type="caution">
    <text evidence="1">The sequence shown here is derived from an EMBL/GenBank/DDBJ whole genome shotgun (WGS) entry which is preliminary data.</text>
</comment>
<name>A0ABD1Z6N5_9MARC</name>
<dbReference type="Proteomes" id="UP001605036">
    <property type="component" value="Unassembled WGS sequence"/>
</dbReference>
<proteinExistence type="predicted"/>
<gene>
    <name evidence="1" type="ORF">R1flu_010908</name>
</gene>
<protein>
    <submittedName>
        <fullName evidence="1">Uncharacterized protein</fullName>
    </submittedName>
</protein>
<accession>A0ABD1Z6N5</accession>
<sequence length="137" mass="14982">MQETGQGAQLLHILSVSLELAYRSTSPDLFYSSRMAGTRRLPRNSGTHTHAWFTCLGKGGQLGPRQEFDTRERGDRDLSVCIHDSKEEGVTENGQATAEITFNSRIGLSTAAAKLVCGERVEEEGHSNSSWISGRAN</sequence>
<dbReference type="EMBL" id="JBHFFA010000002">
    <property type="protein sequence ID" value="KAL2643321.1"/>
    <property type="molecule type" value="Genomic_DNA"/>
</dbReference>
<organism evidence="1 2">
    <name type="scientific">Riccia fluitans</name>
    <dbReference type="NCBI Taxonomy" id="41844"/>
    <lineage>
        <taxon>Eukaryota</taxon>
        <taxon>Viridiplantae</taxon>
        <taxon>Streptophyta</taxon>
        <taxon>Embryophyta</taxon>
        <taxon>Marchantiophyta</taxon>
        <taxon>Marchantiopsida</taxon>
        <taxon>Marchantiidae</taxon>
        <taxon>Marchantiales</taxon>
        <taxon>Ricciaceae</taxon>
        <taxon>Riccia</taxon>
    </lineage>
</organism>
<evidence type="ECO:0000313" key="1">
    <source>
        <dbReference type="EMBL" id="KAL2643321.1"/>
    </source>
</evidence>
<keyword evidence="2" id="KW-1185">Reference proteome</keyword>
<dbReference type="AlphaFoldDB" id="A0ABD1Z6N5"/>